<reference evidence="1" key="1">
    <citation type="submission" date="2020-10" db="EMBL/GenBank/DDBJ databases">
        <authorList>
            <person name="Castelo-Branco R."/>
            <person name="Eusebio N."/>
            <person name="Adriana R."/>
            <person name="Vieira A."/>
            <person name="Brugerolle De Fraissinette N."/>
            <person name="Rezende De Castro R."/>
            <person name="Schneider M.P."/>
            <person name="Vasconcelos V."/>
            <person name="Leao P.N."/>
        </authorList>
    </citation>
    <scope>NUCLEOTIDE SEQUENCE</scope>
    <source>
        <strain evidence="1">LEGE 11467</strain>
    </source>
</reference>
<gene>
    <name evidence="1" type="ORF">IQ235_10530</name>
</gene>
<proteinExistence type="predicted"/>
<evidence type="ECO:0000313" key="2">
    <source>
        <dbReference type="Proteomes" id="UP000621799"/>
    </source>
</evidence>
<keyword evidence="2" id="KW-1185">Reference proteome</keyword>
<dbReference type="Proteomes" id="UP000621799">
    <property type="component" value="Unassembled WGS sequence"/>
</dbReference>
<sequence>MSVQKHHYESWLAEYGNPPSMLAMLKEYRPYMEKIPSLRRLDESLIIIPFPLVRLREGISQKGLNGIDISAGETLCLPCEFGILMSDPDWKIKTGIEIFVFVHRPGEDFSDLFLRWRQTQVLLDRGYEWVMPYQHRHMYCEGADRIFPFFVLFEQTPERLKRGLTGAGLPFVVQTEDAIEEEPEESPKDEIEC</sequence>
<protein>
    <submittedName>
        <fullName evidence="1">Uncharacterized protein</fullName>
    </submittedName>
</protein>
<name>A0A928Z915_9CYAN</name>
<dbReference type="AlphaFoldDB" id="A0A928Z915"/>
<accession>A0A928Z915</accession>
<dbReference type="RefSeq" id="WP_264321437.1">
    <property type="nucleotide sequence ID" value="NZ_JADEXN010000165.1"/>
</dbReference>
<organism evidence="1 2">
    <name type="scientific">Zarconia navalis LEGE 11467</name>
    <dbReference type="NCBI Taxonomy" id="1828826"/>
    <lineage>
        <taxon>Bacteria</taxon>
        <taxon>Bacillati</taxon>
        <taxon>Cyanobacteriota</taxon>
        <taxon>Cyanophyceae</taxon>
        <taxon>Oscillatoriophycideae</taxon>
        <taxon>Oscillatoriales</taxon>
        <taxon>Oscillatoriales incertae sedis</taxon>
        <taxon>Zarconia</taxon>
        <taxon>Zarconia navalis</taxon>
    </lineage>
</organism>
<comment type="caution">
    <text evidence="1">The sequence shown here is derived from an EMBL/GenBank/DDBJ whole genome shotgun (WGS) entry which is preliminary data.</text>
</comment>
<evidence type="ECO:0000313" key="1">
    <source>
        <dbReference type="EMBL" id="MBE9041214.1"/>
    </source>
</evidence>
<dbReference type="EMBL" id="JADEXN010000165">
    <property type="protein sequence ID" value="MBE9041214.1"/>
    <property type="molecule type" value="Genomic_DNA"/>
</dbReference>